<dbReference type="AlphaFoldDB" id="A0A9P8LHX0"/>
<protein>
    <submittedName>
        <fullName evidence="1">Uncharacterized protein</fullName>
    </submittedName>
</protein>
<evidence type="ECO:0000313" key="1">
    <source>
        <dbReference type="EMBL" id="KAH0565721.1"/>
    </source>
</evidence>
<sequence>MNTAKEHGWIGDEFMYFIEKGSGGSAVIDTPETLSFIVQTPADDMPFLSFTVTEKSSAGWPRGADWVCLIFAHSSIPFESLLCRDTFPSDFTPPLSPDFMILPAGVLQWQVEHTRDGLISLGEKILHQEKKLLIKPGPPKFDDIRNTIFDIGKNHMMLHRRWLFEQGLATSLIRCFDKIEQRSSREQHAKYSETLRQRVQIQEELSKALQHDLDTIPEKIKAQQAVVRNLSPIKS</sequence>
<reference evidence="1" key="1">
    <citation type="submission" date="2021-03" db="EMBL/GenBank/DDBJ databases">
        <title>Comparative genomics and phylogenomic investigation of the class Geoglossomycetes provide insights into ecological specialization and systematics.</title>
        <authorList>
            <person name="Melie T."/>
            <person name="Pirro S."/>
            <person name="Miller A.N."/>
            <person name="Quandt A."/>
        </authorList>
    </citation>
    <scope>NUCLEOTIDE SEQUENCE</scope>
    <source>
        <strain evidence="1">CAQ_001_2017</strain>
    </source>
</reference>
<comment type="caution">
    <text evidence="1">The sequence shown here is derived from an EMBL/GenBank/DDBJ whole genome shotgun (WGS) entry which is preliminary data.</text>
</comment>
<name>A0A9P8LHX0_9PEZI</name>
<organism evidence="1 2">
    <name type="scientific">Trichoglossum hirsutum</name>
    <dbReference type="NCBI Taxonomy" id="265104"/>
    <lineage>
        <taxon>Eukaryota</taxon>
        <taxon>Fungi</taxon>
        <taxon>Dikarya</taxon>
        <taxon>Ascomycota</taxon>
        <taxon>Pezizomycotina</taxon>
        <taxon>Geoglossomycetes</taxon>
        <taxon>Geoglossales</taxon>
        <taxon>Geoglossaceae</taxon>
        <taxon>Trichoglossum</taxon>
    </lineage>
</organism>
<gene>
    <name evidence="1" type="ORF">GP486_000885</name>
</gene>
<dbReference type="Proteomes" id="UP000750711">
    <property type="component" value="Unassembled WGS sequence"/>
</dbReference>
<accession>A0A9P8LHX0</accession>
<evidence type="ECO:0000313" key="2">
    <source>
        <dbReference type="Proteomes" id="UP000750711"/>
    </source>
</evidence>
<keyword evidence="2" id="KW-1185">Reference proteome</keyword>
<proteinExistence type="predicted"/>
<dbReference type="EMBL" id="JAGHQM010000066">
    <property type="protein sequence ID" value="KAH0565721.1"/>
    <property type="molecule type" value="Genomic_DNA"/>
</dbReference>